<dbReference type="OrthoDB" id="581579at2"/>
<sequence length="315" mass="34905">MTGHLPDHDASDPLETAVISGLVRSWPRRATVRRNETELDVPTMDDLYDDTRVDYPESLLPFAGHPNWERLDEDVRSRVRAWGWIAYNKDVVDVEQDVVTPAFGLLFRDAFGTGFSDAGRAAVVQSMVDEEYHTLMHLNASALTRRRRGWALPDATLPQSSTVRGHREAVARADSPRAAALTTLAYATVAETSIGDYLTLIATDPTIQPVHQATVALHRRDERAHASVAVEMIAMVHDKLDSDDRTFLARALRDGVEAFTATDTAVWSAILAAEQIPDGDAMLREVADDPDRSRFLQDCSAIDRLLARFGGLDRC</sequence>
<dbReference type="Gene3D" id="1.10.620.20">
    <property type="entry name" value="Ribonucleotide Reductase, subunit A"/>
    <property type="match status" value="1"/>
</dbReference>
<dbReference type="AlphaFoldDB" id="A0A1H2GP65"/>
<dbReference type="Pfam" id="PF11583">
    <property type="entry name" value="AurF"/>
    <property type="match status" value="1"/>
</dbReference>
<evidence type="ECO:0000313" key="2">
    <source>
        <dbReference type="Proteomes" id="UP000183180"/>
    </source>
</evidence>
<accession>A0A1H2GP65</accession>
<dbReference type="RefSeq" id="WP_074848531.1">
    <property type="nucleotide sequence ID" value="NZ_FNLM01000034.1"/>
</dbReference>
<dbReference type="InterPro" id="IPR012348">
    <property type="entry name" value="RNR-like"/>
</dbReference>
<evidence type="ECO:0000313" key="1">
    <source>
        <dbReference type="EMBL" id="SDU21269.1"/>
    </source>
</evidence>
<dbReference type="GO" id="GO:0016491">
    <property type="term" value="F:oxidoreductase activity"/>
    <property type="evidence" value="ECO:0007669"/>
    <property type="project" value="InterPro"/>
</dbReference>
<proteinExistence type="predicted"/>
<dbReference type="Proteomes" id="UP000183180">
    <property type="component" value="Unassembled WGS sequence"/>
</dbReference>
<name>A0A1H2GP65_9ACTN</name>
<gene>
    <name evidence="1" type="ORF">SAMN04488548_13429</name>
</gene>
<dbReference type="InterPro" id="IPR025859">
    <property type="entry name" value="AurF/CmlI"/>
</dbReference>
<protein>
    <submittedName>
        <fullName evidence="1">p-aminobenzoate N-oxygenase AurF</fullName>
    </submittedName>
</protein>
<reference evidence="1 2" key="1">
    <citation type="submission" date="2016-10" db="EMBL/GenBank/DDBJ databases">
        <authorList>
            <person name="de Groot N.N."/>
        </authorList>
    </citation>
    <scope>NUCLEOTIDE SEQUENCE [LARGE SCALE GENOMIC DNA]</scope>
    <source>
        <strain evidence="1 2">DSM 44215</strain>
    </source>
</reference>
<dbReference type="STRING" id="158898.SAMN04488548_13429"/>
<organism evidence="1 2">
    <name type="scientific">Gordonia westfalica</name>
    <dbReference type="NCBI Taxonomy" id="158898"/>
    <lineage>
        <taxon>Bacteria</taxon>
        <taxon>Bacillati</taxon>
        <taxon>Actinomycetota</taxon>
        <taxon>Actinomycetes</taxon>
        <taxon>Mycobacteriales</taxon>
        <taxon>Gordoniaceae</taxon>
        <taxon>Gordonia</taxon>
    </lineage>
</organism>
<dbReference type="EMBL" id="FNLM01000034">
    <property type="protein sequence ID" value="SDU21269.1"/>
    <property type="molecule type" value="Genomic_DNA"/>
</dbReference>